<dbReference type="AlphaFoldDB" id="A0A1R3KSK0"/>
<evidence type="ECO:0000313" key="1">
    <source>
        <dbReference type="EMBL" id="OMP10050.1"/>
    </source>
</evidence>
<gene>
    <name evidence="1" type="ORF">COLO4_04868</name>
</gene>
<proteinExistence type="predicted"/>
<evidence type="ECO:0000313" key="2">
    <source>
        <dbReference type="Proteomes" id="UP000187203"/>
    </source>
</evidence>
<keyword evidence="2" id="KW-1185">Reference proteome</keyword>
<accession>A0A1R3KSK0</accession>
<dbReference type="OrthoDB" id="1751626at2759"/>
<dbReference type="EMBL" id="AWUE01012051">
    <property type="protein sequence ID" value="OMP10050.1"/>
    <property type="molecule type" value="Genomic_DNA"/>
</dbReference>
<protein>
    <submittedName>
        <fullName evidence="1">Uncharacterized protein</fullName>
    </submittedName>
</protein>
<dbReference type="Proteomes" id="UP000187203">
    <property type="component" value="Unassembled WGS sequence"/>
</dbReference>
<dbReference type="STRING" id="93759.A0A1R3KSK0"/>
<comment type="caution">
    <text evidence="1">The sequence shown here is derived from an EMBL/GenBank/DDBJ whole genome shotgun (WGS) entry which is preliminary data.</text>
</comment>
<reference evidence="2" key="1">
    <citation type="submission" date="2013-09" db="EMBL/GenBank/DDBJ databases">
        <title>Corchorus olitorius genome sequencing.</title>
        <authorList>
            <person name="Alam M."/>
            <person name="Haque M.S."/>
            <person name="Islam M.S."/>
            <person name="Emdad E.M."/>
            <person name="Islam M.M."/>
            <person name="Ahmed B."/>
            <person name="Halim A."/>
            <person name="Hossen Q.M.M."/>
            <person name="Hossain M.Z."/>
            <person name="Ahmed R."/>
            <person name="Khan M.M."/>
            <person name="Islam R."/>
            <person name="Rashid M.M."/>
            <person name="Khan S.A."/>
            <person name="Rahman M.S."/>
            <person name="Alam M."/>
            <person name="Yahiya A.S."/>
            <person name="Khan M.S."/>
            <person name="Azam M.S."/>
            <person name="Haque T."/>
            <person name="Lashkar M.Z.H."/>
            <person name="Akhand A.I."/>
            <person name="Morshed G."/>
            <person name="Roy S."/>
            <person name="Uddin K.S."/>
            <person name="Rabeya T."/>
            <person name="Hossain A.S."/>
            <person name="Chowdhury A."/>
            <person name="Snigdha A.R."/>
            <person name="Mortoza M.S."/>
            <person name="Matin S.A."/>
            <person name="Hoque S.M.E."/>
            <person name="Islam M.K."/>
            <person name="Roy D.K."/>
            <person name="Haider R."/>
            <person name="Moosa M.M."/>
            <person name="Elias S.M."/>
            <person name="Hasan A.M."/>
            <person name="Jahan S."/>
            <person name="Shafiuddin M."/>
            <person name="Mahmood N."/>
            <person name="Shommy N.S."/>
        </authorList>
    </citation>
    <scope>NUCLEOTIDE SEQUENCE [LARGE SCALE GENOMIC DNA]</scope>
    <source>
        <strain evidence="2">cv. O-4</strain>
    </source>
</reference>
<name>A0A1R3KSK0_9ROSI</name>
<organism evidence="1 2">
    <name type="scientific">Corchorus olitorius</name>
    <dbReference type="NCBI Taxonomy" id="93759"/>
    <lineage>
        <taxon>Eukaryota</taxon>
        <taxon>Viridiplantae</taxon>
        <taxon>Streptophyta</taxon>
        <taxon>Embryophyta</taxon>
        <taxon>Tracheophyta</taxon>
        <taxon>Spermatophyta</taxon>
        <taxon>Magnoliopsida</taxon>
        <taxon>eudicotyledons</taxon>
        <taxon>Gunneridae</taxon>
        <taxon>Pentapetalae</taxon>
        <taxon>rosids</taxon>
        <taxon>malvids</taxon>
        <taxon>Malvales</taxon>
        <taxon>Malvaceae</taxon>
        <taxon>Grewioideae</taxon>
        <taxon>Apeibeae</taxon>
        <taxon>Corchorus</taxon>
    </lineage>
</organism>
<sequence length="79" mass="8918">MPISQQETSQTRSSLSRLQNLNIAGSTIYFGFGMSSFRRPGRSHVATEFQNEPPNDRMINKLCEYASKNPLRIPKAIVC</sequence>